<dbReference type="InterPro" id="IPR036259">
    <property type="entry name" value="MFS_trans_sf"/>
</dbReference>
<proteinExistence type="predicted"/>
<evidence type="ECO:0000313" key="7">
    <source>
        <dbReference type="EMBL" id="GAT53700.1"/>
    </source>
</evidence>
<keyword evidence="4 5" id="KW-0472">Membrane</keyword>
<feature type="transmembrane region" description="Helical" evidence="5">
    <location>
        <begin position="178"/>
        <end position="198"/>
    </location>
</feature>
<evidence type="ECO:0000256" key="4">
    <source>
        <dbReference type="ARBA" id="ARBA00023136"/>
    </source>
</evidence>
<dbReference type="EMBL" id="DF848463">
    <property type="protein sequence ID" value="GAT53700.1"/>
    <property type="molecule type" value="Genomic_DNA"/>
</dbReference>
<gene>
    <name evidence="7" type="ORF">MCHLO_10629</name>
</gene>
<keyword evidence="2 5" id="KW-0812">Transmembrane</keyword>
<feature type="transmembrane region" description="Helical" evidence="5">
    <location>
        <begin position="290"/>
        <end position="311"/>
    </location>
</feature>
<feature type="transmembrane region" description="Helical" evidence="5">
    <location>
        <begin position="218"/>
        <end position="237"/>
    </location>
</feature>
<dbReference type="SUPFAM" id="SSF103473">
    <property type="entry name" value="MFS general substrate transporter"/>
    <property type="match status" value="1"/>
</dbReference>
<feature type="transmembrane region" description="Helical" evidence="5">
    <location>
        <begin position="74"/>
        <end position="101"/>
    </location>
</feature>
<dbReference type="Pfam" id="PF07690">
    <property type="entry name" value="MFS_1"/>
    <property type="match status" value="1"/>
</dbReference>
<feature type="domain" description="Major facilitator superfamily (MFS) profile" evidence="6">
    <location>
        <begin position="1"/>
        <end position="518"/>
    </location>
</feature>
<feature type="transmembrane region" description="Helical" evidence="5">
    <location>
        <begin position="487"/>
        <end position="512"/>
    </location>
</feature>
<evidence type="ECO:0000256" key="2">
    <source>
        <dbReference type="ARBA" id="ARBA00022692"/>
    </source>
</evidence>
<feature type="transmembrane region" description="Helical" evidence="5">
    <location>
        <begin position="36"/>
        <end position="54"/>
    </location>
</feature>
<accession>A0ABQ0LRJ3</accession>
<dbReference type="PANTHER" id="PTHR23501">
    <property type="entry name" value="MAJOR FACILITATOR SUPERFAMILY"/>
    <property type="match status" value="1"/>
</dbReference>
<organism evidence="7 8">
    <name type="scientific">Mycena chlorophos</name>
    <name type="common">Agaric fungus</name>
    <name type="synonym">Agaricus chlorophos</name>
    <dbReference type="NCBI Taxonomy" id="658473"/>
    <lineage>
        <taxon>Eukaryota</taxon>
        <taxon>Fungi</taxon>
        <taxon>Dikarya</taxon>
        <taxon>Basidiomycota</taxon>
        <taxon>Agaricomycotina</taxon>
        <taxon>Agaricomycetes</taxon>
        <taxon>Agaricomycetidae</taxon>
        <taxon>Agaricales</taxon>
        <taxon>Marasmiineae</taxon>
        <taxon>Mycenaceae</taxon>
        <taxon>Mycena</taxon>
    </lineage>
</organism>
<dbReference type="InterPro" id="IPR011701">
    <property type="entry name" value="MFS"/>
</dbReference>
<feature type="transmembrane region" description="Helical" evidence="5">
    <location>
        <begin position="249"/>
        <end position="270"/>
    </location>
</feature>
<dbReference type="InterPro" id="IPR020846">
    <property type="entry name" value="MFS_dom"/>
</dbReference>
<reference evidence="7" key="1">
    <citation type="submission" date="2014-09" db="EMBL/GenBank/DDBJ databases">
        <title>Genome sequence of the luminous mushroom Mycena chlorophos for searching fungal bioluminescence genes.</title>
        <authorList>
            <person name="Tanaka Y."/>
            <person name="Kasuga D."/>
            <person name="Oba Y."/>
            <person name="Hase S."/>
            <person name="Sato K."/>
            <person name="Oba Y."/>
            <person name="Sakakibara Y."/>
        </authorList>
    </citation>
    <scope>NUCLEOTIDE SEQUENCE</scope>
</reference>
<evidence type="ECO:0000256" key="3">
    <source>
        <dbReference type="ARBA" id="ARBA00022989"/>
    </source>
</evidence>
<keyword evidence="8" id="KW-1185">Reference proteome</keyword>
<feature type="transmembrane region" description="Helical" evidence="5">
    <location>
        <begin position="122"/>
        <end position="142"/>
    </location>
</feature>
<dbReference type="PRINTS" id="PR01036">
    <property type="entry name" value="TCRTETB"/>
</dbReference>
<protein>
    <submittedName>
        <fullName evidence="7">MFS general substrate transporter</fullName>
    </submittedName>
</protein>
<feature type="transmembrane region" description="Helical" evidence="5">
    <location>
        <begin position="417"/>
        <end position="439"/>
    </location>
</feature>
<comment type="subcellular location">
    <subcellularLocation>
        <location evidence="1">Membrane</location>
        <topology evidence="1">Multi-pass membrane protein</topology>
    </subcellularLocation>
</comment>
<evidence type="ECO:0000256" key="5">
    <source>
        <dbReference type="SAM" id="Phobius"/>
    </source>
</evidence>
<feature type="transmembrane region" description="Helical" evidence="5">
    <location>
        <begin position="383"/>
        <end position="405"/>
    </location>
</feature>
<feature type="transmembrane region" description="Helical" evidence="5">
    <location>
        <begin position="352"/>
        <end position="371"/>
    </location>
</feature>
<dbReference type="Proteomes" id="UP000815677">
    <property type="component" value="Unassembled WGS sequence"/>
</dbReference>
<evidence type="ECO:0000313" key="8">
    <source>
        <dbReference type="Proteomes" id="UP000815677"/>
    </source>
</evidence>
<evidence type="ECO:0000256" key="1">
    <source>
        <dbReference type="ARBA" id="ARBA00004141"/>
    </source>
</evidence>
<dbReference type="Gene3D" id="1.20.1250.20">
    <property type="entry name" value="MFS general substrate transporter like domains"/>
    <property type="match status" value="1"/>
</dbReference>
<evidence type="ECO:0000259" key="6">
    <source>
        <dbReference type="PROSITE" id="PS50850"/>
    </source>
</evidence>
<name>A0ABQ0LRJ3_MYCCL</name>
<dbReference type="PANTHER" id="PTHR23501:SF102">
    <property type="entry name" value="DRUG TRANSPORTER, PUTATIVE (AFU_ORTHOLOGUE AFUA_3G08530)-RELATED"/>
    <property type="match status" value="1"/>
</dbReference>
<sequence>MATPSTLPSTPQTTFVTLPEAEKRADPVPVKQDWRFWDIIVSLGMCNILFSLEFSTVATAMPRIAEALPSAGGAYIWVGTAYNLGSTVLLPLCGGLAQIFGRKACGAAKSMDSLLGGRTVQGIGGGVMSALIQIIVADLVPLKDRGTFNGILALVYALSGSIGPVVSGALAEEGKWRWLFYMSLPISGCALALVVLFLHLKTPSAPPGVSGKLLRLDVFGNAILIGSTTAITLALTWGGVQYAWDDSRVLACLVIGVVGLGAFVVYEALVPQFPIVPIAMIMTRTSLSGYAQNFLNALILSAFSFWLPLYFQACKLASPIASGVDFFGGSQVLSPSAALAGFVIQRLGRYRLPMWCGWVFAIIGAAALGHVQADPDSPRQTTLGLEALLAVGVGINYLAGFFPILAPIPVAQNAAALAFFIFTRHFGYIWGVTIGGAILQNRLVARLPASFVAQFPASGNSATELAFEVIPLIRTLPQPLQDEVRQAFASAFSVVWFVLAGVAGLGLLISFAMKGLPLHTQMDEAYGRADAGDGVGGRDGAADAEKV</sequence>
<keyword evidence="3 5" id="KW-1133">Transmembrane helix</keyword>
<dbReference type="PROSITE" id="PS50850">
    <property type="entry name" value="MFS"/>
    <property type="match status" value="1"/>
</dbReference>
<feature type="transmembrane region" description="Helical" evidence="5">
    <location>
        <begin position="148"/>
        <end position="171"/>
    </location>
</feature>